<name>A0A0D2PEF1_HYPSF</name>
<dbReference type="GO" id="GO:0005634">
    <property type="term" value="C:nucleus"/>
    <property type="evidence" value="ECO:0007669"/>
    <property type="project" value="UniProtKB-SubCell"/>
</dbReference>
<dbReference type="OrthoDB" id="5600212at2759"/>
<reference evidence="8" key="1">
    <citation type="submission" date="2014-04" db="EMBL/GenBank/DDBJ databases">
        <title>Evolutionary Origins and Diversification of the Mycorrhizal Mutualists.</title>
        <authorList>
            <consortium name="DOE Joint Genome Institute"/>
            <consortium name="Mycorrhizal Genomics Consortium"/>
            <person name="Kohler A."/>
            <person name="Kuo A."/>
            <person name="Nagy L.G."/>
            <person name="Floudas D."/>
            <person name="Copeland A."/>
            <person name="Barry K.W."/>
            <person name="Cichocki N."/>
            <person name="Veneault-Fourrey C."/>
            <person name="LaButti K."/>
            <person name="Lindquist E.A."/>
            <person name="Lipzen A."/>
            <person name="Lundell T."/>
            <person name="Morin E."/>
            <person name="Murat C."/>
            <person name="Riley R."/>
            <person name="Ohm R."/>
            <person name="Sun H."/>
            <person name="Tunlid A."/>
            <person name="Henrissat B."/>
            <person name="Grigoriev I.V."/>
            <person name="Hibbett D.S."/>
            <person name="Martin F."/>
        </authorList>
    </citation>
    <scope>NUCLEOTIDE SEQUENCE [LARGE SCALE GENOMIC DNA]</scope>
    <source>
        <strain evidence="8">FD-334 SS-4</strain>
    </source>
</reference>
<dbReference type="Pfam" id="PF04082">
    <property type="entry name" value="Fungal_trans"/>
    <property type="match status" value="1"/>
</dbReference>
<dbReference type="EMBL" id="KN817519">
    <property type="protein sequence ID" value="KJA29144.1"/>
    <property type="molecule type" value="Genomic_DNA"/>
</dbReference>
<dbReference type="InterPro" id="IPR001138">
    <property type="entry name" value="Zn2Cys6_DnaBD"/>
</dbReference>
<dbReference type="InterPro" id="IPR036864">
    <property type="entry name" value="Zn2-C6_fun-type_DNA-bd_sf"/>
</dbReference>
<feature type="domain" description="Zn(2)-C6 fungal-type" evidence="6">
    <location>
        <begin position="19"/>
        <end position="66"/>
    </location>
</feature>
<organism evidence="7 8">
    <name type="scientific">Hypholoma sublateritium (strain FD-334 SS-4)</name>
    <dbReference type="NCBI Taxonomy" id="945553"/>
    <lineage>
        <taxon>Eukaryota</taxon>
        <taxon>Fungi</taxon>
        <taxon>Dikarya</taxon>
        <taxon>Basidiomycota</taxon>
        <taxon>Agaricomycotina</taxon>
        <taxon>Agaricomycetes</taxon>
        <taxon>Agaricomycetidae</taxon>
        <taxon>Agaricales</taxon>
        <taxon>Agaricineae</taxon>
        <taxon>Strophariaceae</taxon>
        <taxon>Hypholoma</taxon>
    </lineage>
</organism>
<evidence type="ECO:0000256" key="4">
    <source>
        <dbReference type="ARBA" id="ARBA00023163"/>
    </source>
</evidence>
<evidence type="ECO:0000256" key="3">
    <source>
        <dbReference type="ARBA" id="ARBA00023015"/>
    </source>
</evidence>
<sequence length="717" mass="80389">MPKTPSVGSTRPALRRNQACRSCRKRKLKCDAARPHCGTCVKQWQALVSVPAPIGYAHPTEPQCSYDPTEGLRLAPDTDPIEKIKELEDQISQLKNRLYDKQMGSTSPLSSHMTPPVAAMPLHKHPTSDSGGIALPQLTLMTMIAPESPETRFRSTSGSPVMQDVSGRSSSDPFMDLLFSGWNPDLPDPTTLNHYIDVFFRCDPCGSRVLHKPSFLASMHLSPRDPGFPHSAILHAICAASSRWSPQNIVTLPDGTRRDQFAEFHASKTRQYIDKTMASGEDIFSVMQACILLSWYFYQEGRWVEVWIFAAFQTRVAVPLRLNYPGTFSTHGNNSPGAYLAPPKDLRDLESRRRTWWMTIIFDRIASVGGWIHAVDERDIGTELPLRTEDFESESPIPSNPQDLSSPEFFTRHPPQYTDSFLLLIKGVMLFGKVTDFNVRGNLRAPTAPSKNQNPYYLPGFKELDKLVCSDFLESLPQIFKNHNVVTDAPDGSSLDTDLYMVHIIPHAATITLHNPYIDFNDQQNMSTARCVNSARRILTAYYDLSSTSLDITRLHPFVTICWYLAAVVQVQLCKYFIEINDADRESTVWGEINVLRFAMMQYGERSPIGTRQERLLQGLMREIVRMTAQKQPLEVGVPLYPFSHTTLFRKDQAPSEEAAGAAPLPVSPHDSYEQHALPVHVPTVHALPPNGSIMMAGPTWPHRDVSGSPATVNYTV</sequence>
<dbReference type="PANTHER" id="PTHR47338:SF29">
    <property type="entry name" value="ZN(2)-C6 FUNGAL-TYPE DOMAIN-CONTAINING PROTEIN"/>
    <property type="match status" value="1"/>
</dbReference>
<dbReference type="STRING" id="945553.A0A0D2PEF1"/>
<proteinExistence type="predicted"/>
<protein>
    <recommendedName>
        <fullName evidence="6">Zn(2)-C6 fungal-type domain-containing protein</fullName>
    </recommendedName>
</protein>
<dbReference type="InterPro" id="IPR007219">
    <property type="entry name" value="XnlR_reg_dom"/>
</dbReference>
<dbReference type="PROSITE" id="PS50048">
    <property type="entry name" value="ZN2_CY6_FUNGAL_2"/>
    <property type="match status" value="1"/>
</dbReference>
<dbReference type="AlphaFoldDB" id="A0A0D2PEF1"/>
<evidence type="ECO:0000313" key="8">
    <source>
        <dbReference type="Proteomes" id="UP000054270"/>
    </source>
</evidence>
<keyword evidence="5" id="KW-0539">Nucleus</keyword>
<dbReference type="SUPFAM" id="SSF57701">
    <property type="entry name" value="Zn2/Cys6 DNA-binding domain"/>
    <property type="match status" value="1"/>
</dbReference>
<dbReference type="GO" id="GO:0003677">
    <property type="term" value="F:DNA binding"/>
    <property type="evidence" value="ECO:0007669"/>
    <property type="project" value="InterPro"/>
</dbReference>
<accession>A0A0D2PEF1</accession>
<evidence type="ECO:0000313" key="7">
    <source>
        <dbReference type="EMBL" id="KJA29144.1"/>
    </source>
</evidence>
<keyword evidence="2" id="KW-0479">Metal-binding</keyword>
<evidence type="ECO:0000259" key="6">
    <source>
        <dbReference type="PROSITE" id="PS50048"/>
    </source>
</evidence>
<keyword evidence="4" id="KW-0804">Transcription</keyword>
<dbReference type="Pfam" id="PF00172">
    <property type="entry name" value="Zn_clus"/>
    <property type="match status" value="1"/>
</dbReference>
<comment type="subcellular location">
    <subcellularLocation>
        <location evidence="1">Nucleus</location>
    </subcellularLocation>
</comment>
<dbReference type="CDD" id="cd12148">
    <property type="entry name" value="fungal_TF_MHR"/>
    <property type="match status" value="1"/>
</dbReference>
<dbReference type="PANTHER" id="PTHR47338">
    <property type="entry name" value="ZN(II)2CYS6 TRANSCRIPTION FACTOR (EUROFUNG)-RELATED"/>
    <property type="match status" value="1"/>
</dbReference>
<dbReference type="GO" id="GO:0000981">
    <property type="term" value="F:DNA-binding transcription factor activity, RNA polymerase II-specific"/>
    <property type="evidence" value="ECO:0007669"/>
    <property type="project" value="InterPro"/>
</dbReference>
<keyword evidence="3" id="KW-0805">Transcription regulation</keyword>
<dbReference type="GO" id="GO:0008270">
    <property type="term" value="F:zinc ion binding"/>
    <property type="evidence" value="ECO:0007669"/>
    <property type="project" value="InterPro"/>
</dbReference>
<dbReference type="InterPro" id="IPR050815">
    <property type="entry name" value="TF_fung"/>
</dbReference>
<evidence type="ECO:0000256" key="2">
    <source>
        <dbReference type="ARBA" id="ARBA00022723"/>
    </source>
</evidence>
<dbReference type="OMA" id="FFRCDPC"/>
<dbReference type="CDD" id="cd00067">
    <property type="entry name" value="GAL4"/>
    <property type="match status" value="1"/>
</dbReference>
<evidence type="ECO:0000256" key="5">
    <source>
        <dbReference type="ARBA" id="ARBA00023242"/>
    </source>
</evidence>
<evidence type="ECO:0000256" key="1">
    <source>
        <dbReference type="ARBA" id="ARBA00004123"/>
    </source>
</evidence>
<dbReference type="Gene3D" id="4.10.240.10">
    <property type="entry name" value="Zn(2)-C6 fungal-type DNA-binding domain"/>
    <property type="match status" value="1"/>
</dbReference>
<dbReference type="Proteomes" id="UP000054270">
    <property type="component" value="Unassembled WGS sequence"/>
</dbReference>
<dbReference type="GO" id="GO:0006351">
    <property type="term" value="P:DNA-templated transcription"/>
    <property type="evidence" value="ECO:0007669"/>
    <property type="project" value="InterPro"/>
</dbReference>
<gene>
    <name evidence="7" type="ORF">HYPSUDRAFT_127834</name>
</gene>
<keyword evidence="8" id="KW-1185">Reference proteome</keyword>